<dbReference type="AlphaFoldDB" id="A0A517QYN2"/>
<dbReference type="GO" id="GO:0050112">
    <property type="term" value="F:inositol 2-dehydrogenase (NAD+) activity"/>
    <property type="evidence" value="ECO:0007669"/>
    <property type="project" value="UniProtKB-EC"/>
</dbReference>
<sequence>MNKSRRKLCQLMATGAASLLTPWPLRRAVSDDFRSPNERPVVGCIGTGSRWGFREDGMFKGVGSFAMEFGDVAAVSDVDANRMNAAALKVRDLQAEAGRPSDVAKEADYRKVLDRDDIDLVTIVTPDHWHTKIAIEALRAGKDVYCEKPLTLTIEESKQIRKAVEETGRVFQVGTQQRTESSQGFLKAIAMVRDGRLGKIHSIKIGINGAPVSDSIPKVDVPDGLHWERWLGQAPLVDYRWSPKTRDAKQYWNYTNCHYDFRWWYAYSGGKMTDWGAHHVDIAQWLINQNGDGQGPTRIEPVVANHPVPLNERGEPTDPTRYNTADRFVVHVDFPNDTQFRIGSEFRNGLLVEGTKGRIFVNRGALEGSPVEDMKSNPLPDGAVEAVYGGEPTTHMANFMQCVKSRKTPISDVASHVRAINTCHLGNIALRLNRTVKWDAAREEIIGDELARNMQGREQRKGYETDA</sequence>
<dbReference type="InterPro" id="IPR000683">
    <property type="entry name" value="Gfo/Idh/MocA-like_OxRdtase_N"/>
</dbReference>
<proteinExistence type="predicted"/>
<dbReference type="InterPro" id="IPR050463">
    <property type="entry name" value="Gfo/Idh/MocA_oxidrdct_glycsds"/>
</dbReference>
<evidence type="ECO:0000259" key="2">
    <source>
        <dbReference type="Pfam" id="PF19051"/>
    </source>
</evidence>
<dbReference type="EC" id="1.1.1.18" evidence="3"/>
<dbReference type="Gene3D" id="3.40.50.720">
    <property type="entry name" value="NAD(P)-binding Rossmann-like Domain"/>
    <property type="match status" value="1"/>
</dbReference>
<dbReference type="Gene3D" id="3.30.360.10">
    <property type="entry name" value="Dihydrodipicolinate Reductase, domain 2"/>
    <property type="match status" value="1"/>
</dbReference>
<dbReference type="SUPFAM" id="SSF51735">
    <property type="entry name" value="NAD(P)-binding Rossmann-fold domains"/>
    <property type="match status" value="1"/>
</dbReference>
<evidence type="ECO:0000313" key="3">
    <source>
        <dbReference type="EMBL" id="QDT36650.1"/>
    </source>
</evidence>
<keyword evidence="3" id="KW-0560">Oxidoreductase</keyword>
<organism evidence="3 4">
    <name type="scientific">Stratiformator vulcanicus</name>
    <dbReference type="NCBI Taxonomy" id="2527980"/>
    <lineage>
        <taxon>Bacteria</taxon>
        <taxon>Pseudomonadati</taxon>
        <taxon>Planctomycetota</taxon>
        <taxon>Planctomycetia</taxon>
        <taxon>Planctomycetales</taxon>
        <taxon>Planctomycetaceae</taxon>
        <taxon>Stratiformator</taxon>
    </lineage>
</organism>
<name>A0A517QYN2_9PLAN</name>
<dbReference type="OrthoDB" id="9788246at2"/>
<reference evidence="3 4" key="1">
    <citation type="submission" date="2019-02" db="EMBL/GenBank/DDBJ databases">
        <title>Deep-cultivation of Planctomycetes and their phenomic and genomic characterization uncovers novel biology.</title>
        <authorList>
            <person name="Wiegand S."/>
            <person name="Jogler M."/>
            <person name="Boedeker C."/>
            <person name="Pinto D."/>
            <person name="Vollmers J."/>
            <person name="Rivas-Marin E."/>
            <person name="Kohn T."/>
            <person name="Peeters S.H."/>
            <person name="Heuer A."/>
            <person name="Rast P."/>
            <person name="Oberbeckmann S."/>
            <person name="Bunk B."/>
            <person name="Jeske O."/>
            <person name="Meyerdierks A."/>
            <person name="Storesund J.E."/>
            <person name="Kallscheuer N."/>
            <person name="Luecker S."/>
            <person name="Lage O.M."/>
            <person name="Pohl T."/>
            <person name="Merkel B.J."/>
            <person name="Hornburger P."/>
            <person name="Mueller R.-W."/>
            <person name="Bruemmer F."/>
            <person name="Labrenz M."/>
            <person name="Spormann A.M."/>
            <person name="Op den Camp H."/>
            <person name="Overmann J."/>
            <person name="Amann R."/>
            <person name="Jetten M.S.M."/>
            <person name="Mascher T."/>
            <person name="Medema M.H."/>
            <person name="Devos D.P."/>
            <person name="Kaster A.-K."/>
            <person name="Ovreas L."/>
            <person name="Rohde M."/>
            <person name="Galperin M.Y."/>
            <person name="Jogler C."/>
        </authorList>
    </citation>
    <scope>NUCLEOTIDE SEQUENCE [LARGE SCALE GENOMIC DNA]</scope>
    <source>
        <strain evidence="3 4">Pan189</strain>
    </source>
</reference>
<dbReference type="KEGG" id="svp:Pan189_10110"/>
<dbReference type="InterPro" id="IPR043906">
    <property type="entry name" value="Gfo/Idh/MocA_OxRdtase_bact_C"/>
</dbReference>
<accession>A0A517QYN2</accession>
<dbReference type="EMBL" id="CP036268">
    <property type="protein sequence ID" value="QDT36650.1"/>
    <property type="molecule type" value="Genomic_DNA"/>
</dbReference>
<dbReference type="SUPFAM" id="SSF55347">
    <property type="entry name" value="Glyceraldehyde-3-phosphate dehydrogenase-like, C-terminal domain"/>
    <property type="match status" value="1"/>
</dbReference>
<dbReference type="Pfam" id="PF01408">
    <property type="entry name" value="GFO_IDH_MocA"/>
    <property type="match status" value="1"/>
</dbReference>
<keyword evidence="4" id="KW-1185">Reference proteome</keyword>
<feature type="domain" description="Gfo/Idh/MocA-like oxidoreductase N-terminal" evidence="1">
    <location>
        <begin position="71"/>
        <end position="174"/>
    </location>
</feature>
<gene>
    <name evidence="3" type="primary">iolG_3</name>
    <name evidence="3" type="ORF">Pan189_10110</name>
</gene>
<protein>
    <submittedName>
        <fullName evidence="3">Inositol 2-dehydrogenase</fullName>
        <ecNumber evidence="3">1.1.1.18</ecNumber>
    </submittedName>
</protein>
<dbReference type="Pfam" id="PF19051">
    <property type="entry name" value="GFO_IDH_MocA_C2"/>
    <property type="match status" value="1"/>
</dbReference>
<dbReference type="PANTHER" id="PTHR43818:SF5">
    <property type="entry name" value="OXIDOREDUCTASE FAMILY PROTEIN"/>
    <property type="match status" value="1"/>
</dbReference>
<evidence type="ECO:0000259" key="1">
    <source>
        <dbReference type="Pfam" id="PF01408"/>
    </source>
</evidence>
<dbReference type="InterPro" id="IPR036291">
    <property type="entry name" value="NAD(P)-bd_dom_sf"/>
</dbReference>
<evidence type="ECO:0000313" key="4">
    <source>
        <dbReference type="Proteomes" id="UP000317318"/>
    </source>
</evidence>
<dbReference type="GO" id="GO:0000166">
    <property type="term" value="F:nucleotide binding"/>
    <property type="evidence" value="ECO:0007669"/>
    <property type="project" value="InterPro"/>
</dbReference>
<dbReference type="PANTHER" id="PTHR43818">
    <property type="entry name" value="BCDNA.GH03377"/>
    <property type="match status" value="1"/>
</dbReference>
<feature type="domain" description="Gfo/Idh/MocA-like oxidoreductase bacterial type C-terminal" evidence="2">
    <location>
        <begin position="380"/>
        <end position="463"/>
    </location>
</feature>
<dbReference type="Proteomes" id="UP000317318">
    <property type="component" value="Chromosome"/>
</dbReference>